<dbReference type="PANTHER" id="PTHR10655">
    <property type="entry name" value="LYSOPHOSPHOLIPASE-RELATED"/>
    <property type="match status" value="1"/>
</dbReference>
<gene>
    <name evidence="4" type="ORF">ACFOD4_14655</name>
</gene>
<dbReference type="Pfam" id="PF02230">
    <property type="entry name" value="Abhydrolase_2"/>
    <property type="match status" value="1"/>
</dbReference>
<comment type="caution">
    <text evidence="4">The sequence shown here is derived from an EMBL/GenBank/DDBJ whole genome shotgun (WGS) entry which is preliminary data.</text>
</comment>
<keyword evidence="5" id="KW-1185">Reference proteome</keyword>
<feature type="domain" description="Phospholipase/carboxylesterase/thioesterase" evidence="3">
    <location>
        <begin position="18"/>
        <end position="212"/>
    </location>
</feature>
<evidence type="ECO:0000313" key="5">
    <source>
        <dbReference type="Proteomes" id="UP001595593"/>
    </source>
</evidence>
<dbReference type="InterPro" id="IPR029058">
    <property type="entry name" value="AB_hydrolase_fold"/>
</dbReference>
<dbReference type="EMBL" id="JBHRTN010000018">
    <property type="protein sequence ID" value="MFC3126305.1"/>
    <property type="molecule type" value="Genomic_DNA"/>
</dbReference>
<accession>A0ABV7G4A4</accession>
<dbReference type="SUPFAM" id="SSF53474">
    <property type="entry name" value="alpha/beta-Hydrolases"/>
    <property type="match status" value="1"/>
</dbReference>
<reference evidence="5" key="1">
    <citation type="journal article" date="2019" name="Int. J. Syst. Evol. Microbiol.">
        <title>The Global Catalogue of Microorganisms (GCM) 10K type strain sequencing project: providing services to taxonomists for standard genome sequencing and annotation.</title>
        <authorList>
            <consortium name="The Broad Institute Genomics Platform"/>
            <consortium name="The Broad Institute Genome Sequencing Center for Infectious Disease"/>
            <person name="Wu L."/>
            <person name="Ma J."/>
        </authorList>
    </citation>
    <scope>NUCLEOTIDE SEQUENCE [LARGE SCALE GENOMIC DNA]</scope>
    <source>
        <strain evidence="5">KCTC 52094</strain>
    </source>
</reference>
<dbReference type="RefSeq" id="WP_379597549.1">
    <property type="nucleotide sequence ID" value="NZ_JBHRTN010000018.1"/>
</dbReference>
<organism evidence="4 5">
    <name type="scientific">Teichococcus globiformis</name>
    <dbReference type="NCBI Taxonomy" id="2307229"/>
    <lineage>
        <taxon>Bacteria</taxon>
        <taxon>Pseudomonadati</taxon>
        <taxon>Pseudomonadota</taxon>
        <taxon>Alphaproteobacteria</taxon>
        <taxon>Acetobacterales</taxon>
        <taxon>Roseomonadaceae</taxon>
        <taxon>Roseomonas</taxon>
    </lineage>
</organism>
<dbReference type="InterPro" id="IPR050565">
    <property type="entry name" value="LYPA1-2/EST-like"/>
</dbReference>
<sequence length="222" mass="22790">MPALDGPRWGPGNGGAPRMIVFLLHGYGADGNDLIELAPHWGQAVPEALFIAPHAPMPCDGGPYGRQWFSLVDRSPAMLLAGARTAQPLLDDAIAAECAAAALPETAVALMGFSQGAMMALFAGLRRPVAPAAILAFSGRMIGPEALAAEIRSRPPVLVVHGEADEVVPAQSGRDAESALRTARVPVEALYTPGLAHGIDEAGLAAGALFLQRAAVGLAPQA</sequence>
<proteinExistence type="inferred from homology"/>
<dbReference type="InterPro" id="IPR003140">
    <property type="entry name" value="PLipase/COase/thioEstase"/>
</dbReference>
<evidence type="ECO:0000256" key="2">
    <source>
        <dbReference type="ARBA" id="ARBA00022801"/>
    </source>
</evidence>
<dbReference type="PANTHER" id="PTHR10655:SF17">
    <property type="entry name" value="LYSOPHOSPHOLIPASE-LIKE PROTEIN 1"/>
    <property type="match status" value="1"/>
</dbReference>
<evidence type="ECO:0000259" key="3">
    <source>
        <dbReference type="Pfam" id="PF02230"/>
    </source>
</evidence>
<name>A0ABV7G4A4_9PROT</name>
<evidence type="ECO:0000256" key="1">
    <source>
        <dbReference type="ARBA" id="ARBA00006499"/>
    </source>
</evidence>
<dbReference type="Proteomes" id="UP001595593">
    <property type="component" value="Unassembled WGS sequence"/>
</dbReference>
<dbReference type="Gene3D" id="3.40.50.1820">
    <property type="entry name" value="alpha/beta hydrolase"/>
    <property type="match status" value="1"/>
</dbReference>
<comment type="similarity">
    <text evidence="1">Belongs to the AB hydrolase superfamily. AB hydrolase 2 family.</text>
</comment>
<dbReference type="GO" id="GO:0016787">
    <property type="term" value="F:hydrolase activity"/>
    <property type="evidence" value="ECO:0007669"/>
    <property type="project" value="UniProtKB-KW"/>
</dbReference>
<keyword evidence="2 4" id="KW-0378">Hydrolase</keyword>
<protein>
    <submittedName>
        <fullName evidence="4">Alpha/beta hydrolase</fullName>
    </submittedName>
</protein>
<evidence type="ECO:0000313" key="4">
    <source>
        <dbReference type="EMBL" id="MFC3126305.1"/>
    </source>
</evidence>